<evidence type="ECO:0000313" key="2">
    <source>
        <dbReference type="Proteomes" id="UP001148737"/>
    </source>
</evidence>
<keyword evidence="2" id="KW-1185">Reference proteome</keyword>
<comment type="caution">
    <text evidence="1">The sequence shown here is derived from an EMBL/GenBank/DDBJ whole genome shotgun (WGS) entry which is preliminary data.</text>
</comment>
<evidence type="ECO:0000313" key="1">
    <source>
        <dbReference type="EMBL" id="KAJ3498142.1"/>
    </source>
</evidence>
<dbReference type="Proteomes" id="UP001148737">
    <property type="component" value="Unassembled WGS sequence"/>
</dbReference>
<organism evidence="1 2">
    <name type="scientific">Lecanicillium saksenae</name>
    <dbReference type="NCBI Taxonomy" id="468837"/>
    <lineage>
        <taxon>Eukaryota</taxon>
        <taxon>Fungi</taxon>
        <taxon>Dikarya</taxon>
        <taxon>Ascomycota</taxon>
        <taxon>Pezizomycotina</taxon>
        <taxon>Sordariomycetes</taxon>
        <taxon>Hypocreomycetidae</taxon>
        <taxon>Hypocreales</taxon>
        <taxon>Cordycipitaceae</taxon>
        <taxon>Lecanicillium</taxon>
    </lineage>
</organism>
<accession>A0ACC1R5Q5</accession>
<dbReference type="EMBL" id="JANAKD010000068">
    <property type="protein sequence ID" value="KAJ3498142.1"/>
    <property type="molecule type" value="Genomic_DNA"/>
</dbReference>
<name>A0ACC1R5Q5_9HYPO</name>
<protein>
    <submittedName>
        <fullName evidence="1">Uncharacterized protein</fullName>
    </submittedName>
</protein>
<sequence length="467" mass="50689">MSQQPSEKPEVAPAVQETQDANNELPPQDRGRKAYLFLFAVSILEITTWGWSYCYGVFRDYFFQHEPFKGQQLVSVGGMLANGCLQLTLPVVIYLLNSRPKYRRPTMWAGAFICGISVIIGAFMTNVAGLIIFLGATYGIGAGMIYGPAMHYLAHWFVAKKSLAYGIICGVGAAGGAALPPVYTVLLNRWGAKVSLIAIGIATILVTSLALCFVHPRTPVQSAPKPSLADFRFFRQPIFVIFFASTVIQALAHFAPSAYLPSIGRDMGLNTTEGALLISFLNLAQAIGQPLIGLLTDYRQSVFLSFSICTAGGSLCALLIWGFARHFWSLLLFALAYGCTAGGFAVLRPRFAQVVLRQDALKHESSEAVSSDSTSEEEHDRILGQETFIFGILTASRGISVTASGFITAALVDTKSTDLSGYGLGTKWRKVIIFTGATMLLSLTGVFGRFLCVAHYDEENDSATYRK</sequence>
<gene>
    <name evidence="1" type="ORF">NLG97_g1358</name>
</gene>
<proteinExistence type="predicted"/>
<reference evidence="1" key="1">
    <citation type="submission" date="2022-07" db="EMBL/GenBank/DDBJ databases">
        <title>Genome Sequence of Lecanicillium saksenae.</title>
        <authorList>
            <person name="Buettner E."/>
        </authorList>
    </citation>
    <scope>NUCLEOTIDE SEQUENCE</scope>
    <source>
        <strain evidence="1">VT-O1</strain>
    </source>
</reference>